<name>A0A1G1W9N7_9BACT</name>
<gene>
    <name evidence="1" type="ORF">A2172_01705</name>
</gene>
<accession>A0A1G1W9N7</accession>
<evidence type="ECO:0000313" key="1">
    <source>
        <dbReference type="EMBL" id="OGY24406.1"/>
    </source>
</evidence>
<reference evidence="1 2" key="1">
    <citation type="journal article" date="2016" name="Nat. Commun.">
        <title>Thousands of microbial genomes shed light on interconnected biogeochemical processes in an aquifer system.</title>
        <authorList>
            <person name="Anantharaman K."/>
            <person name="Brown C.T."/>
            <person name="Hug L.A."/>
            <person name="Sharon I."/>
            <person name="Castelle C.J."/>
            <person name="Probst A.J."/>
            <person name="Thomas B.C."/>
            <person name="Singh A."/>
            <person name="Wilkins M.J."/>
            <person name="Karaoz U."/>
            <person name="Brodie E.L."/>
            <person name="Williams K.H."/>
            <person name="Hubbard S.S."/>
            <person name="Banfield J.F."/>
        </authorList>
    </citation>
    <scope>NUCLEOTIDE SEQUENCE [LARGE SCALE GENOMIC DNA]</scope>
</reference>
<organism evidence="1 2">
    <name type="scientific">Candidatus Woykebacteria bacterium RBG_13_40_15</name>
    <dbReference type="NCBI Taxonomy" id="1802593"/>
    <lineage>
        <taxon>Bacteria</taxon>
        <taxon>Candidatus Woykeibacteriota</taxon>
    </lineage>
</organism>
<protein>
    <submittedName>
        <fullName evidence="1">Uncharacterized protein</fullName>
    </submittedName>
</protein>
<evidence type="ECO:0000313" key="2">
    <source>
        <dbReference type="Proteomes" id="UP000176631"/>
    </source>
</evidence>
<comment type="caution">
    <text evidence="1">The sequence shown here is derived from an EMBL/GenBank/DDBJ whole genome shotgun (WGS) entry which is preliminary data.</text>
</comment>
<dbReference type="AlphaFoldDB" id="A0A1G1W9N7"/>
<proteinExistence type="predicted"/>
<dbReference type="Proteomes" id="UP000176631">
    <property type="component" value="Unassembled WGS sequence"/>
</dbReference>
<dbReference type="STRING" id="1802593.A2172_01705"/>
<sequence>MRKTFQKAILITIVLVFSFLLPALPAGRFNFYLNSVYAFQQSSTNYQLEGDFNIFSGSKSSSNYSLTDTGGGLGPGAGTSENYGIGAGFQYVLAKSPNIAFTISKNLIDLNVLSEASISKDTLDLLVTTSLSRGYKVYISEDHDLQSGSNTIVVSDGTINAGEQEYGVATDKTLQDVANSDCTENDSISAITTSNQSVASATTDVTGDPTQLCFAASKTGSTPAGSYSHTVTFIIVGNF</sequence>
<dbReference type="EMBL" id="MHCP01000011">
    <property type="protein sequence ID" value="OGY24406.1"/>
    <property type="molecule type" value="Genomic_DNA"/>
</dbReference>